<dbReference type="InterPro" id="IPR000182">
    <property type="entry name" value="GNAT_dom"/>
</dbReference>
<evidence type="ECO:0000259" key="1">
    <source>
        <dbReference type="PROSITE" id="PS51186"/>
    </source>
</evidence>
<dbReference type="Gene3D" id="3.40.630.30">
    <property type="match status" value="1"/>
</dbReference>
<protein>
    <submittedName>
        <fullName evidence="2">Ribosomal protein S18 acetylase RimI-like enzyme</fullName>
    </submittedName>
</protein>
<dbReference type="PROSITE" id="PS51186">
    <property type="entry name" value="GNAT"/>
    <property type="match status" value="1"/>
</dbReference>
<dbReference type="RefSeq" id="WP_130459683.1">
    <property type="nucleotide sequence ID" value="NZ_SHKM01000002.1"/>
</dbReference>
<dbReference type="Pfam" id="PF00583">
    <property type="entry name" value="Acetyltransf_1"/>
    <property type="match status" value="1"/>
</dbReference>
<dbReference type="SUPFAM" id="SSF55729">
    <property type="entry name" value="Acyl-CoA N-acyltransferases (Nat)"/>
    <property type="match status" value="1"/>
</dbReference>
<reference evidence="2 3" key="1">
    <citation type="submission" date="2019-02" db="EMBL/GenBank/DDBJ databases">
        <title>Genomic Encyclopedia of Type Strains, Phase IV (KMG-IV): sequencing the most valuable type-strain genomes for metagenomic binning, comparative biology and taxonomic classification.</title>
        <authorList>
            <person name="Goeker M."/>
        </authorList>
    </citation>
    <scope>NUCLEOTIDE SEQUENCE [LARGE SCALE GENOMIC DNA]</scope>
    <source>
        <strain evidence="2 3">DSM 21223</strain>
    </source>
</reference>
<gene>
    <name evidence="2" type="ORF">EV678_2394</name>
</gene>
<keyword evidence="3" id="KW-1185">Reference proteome</keyword>
<evidence type="ECO:0000313" key="2">
    <source>
        <dbReference type="EMBL" id="RZT76517.1"/>
    </source>
</evidence>
<name>A0ABY0IMS7_9RHOO</name>
<dbReference type="CDD" id="cd04301">
    <property type="entry name" value="NAT_SF"/>
    <property type="match status" value="1"/>
</dbReference>
<sequence>MSLSCTDSSCGSSCEERPLRLALRPIEAGDRELLFRIYASTREAERQLLDWAPAQWEAFLRQQFGFQHDQYMVAYQNPSFDLVLLEDEPVGRLYVDRRDDEIRVIDIALLEEFRCRGIGGRLLRTLIAEAETGGRFLGLHVEKNNPVLNFYRRLGFQEVVDRGVYLYMTRLPQHQGGAS</sequence>
<feature type="domain" description="N-acetyltransferase" evidence="1">
    <location>
        <begin position="21"/>
        <end position="173"/>
    </location>
</feature>
<dbReference type="EMBL" id="SHKM01000002">
    <property type="protein sequence ID" value="RZT76517.1"/>
    <property type="molecule type" value="Genomic_DNA"/>
</dbReference>
<dbReference type="InterPro" id="IPR016181">
    <property type="entry name" value="Acyl_CoA_acyltransferase"/>
</dbReference>
<dbReference type="Proteomes" id="UP000292136">
    <property type="component" value="Unassembled WGS sequence"/>
</dbReference>
<accession>A0ABY0IMS7</accession>
<proteinExistence type="predicted"/>
<organism evidence="2 3">
    <name type="scientific">Azospira oryzae</name>
    <dbReference type="NCBI Taxonomy" id="146939"/>
    <lineage>
        <taxon>Bacteria</taxon>
        <taxon>Pseudomonadati</taxon>
        <taxon>Pseudomonadota</taxon>
        <taxon>Betaproteobacteria</taxon>
        <taxon>Rhodocyclales</taxon>
        <taxon>Rhodocyclaceae</taxon>
        <taxon>Azospira</taxon>
    </lineage>
</organism>
<evidence type="ECO:0000313" key="3">
    <source>
        <dbReference type="Proteomes" id="UP000292136"/>
    </source>
</evidence>
<comment type="caution">
    <text evidence="2">The sequence shown here is derived from an EMBL/GenBank/DDBJ whole genome shotgun (WGS) entry which is preliminary data.</text>
</comment>